<keyword evidence="1" id="KW-0732">Signal</keyword>
<dbReference type="SMART" id="SM00477">
    <property type="entry name" value="NUC"/>
    <property type="match status" value="1"/>
</dbReference>
<dbReference type="InterPro" id="IPR001604">
    <property type="entry name" value="Endo_G_ENPP1-like_dom"/>
</dbReference>
<dbReference type="PANTHER" id="PTHR21472:SF18">
    <property type="entry name" value="ENDONUCLEASE DOMAIN-CONTAINING 1 PROTEIN"/>
    <property type="match status" value="1"/>
</dbReference>
<reference evidence="4" key="1">
    <citation type="submission" date="2025-08" db="UniProtKB">
        <authorList>
            <consortium name="Ensembl"/>
        </authorList>
    </citation>
    <scope>IDENTIFICATION</scope>
</reference>
<dbReference type="AlphaFoldDB" id="A0A3B4WDT2"/>
<organism evidence="4 5">
    <name type="scientific">Seriola lalandi dorsalis</name>
    <dbReference type="NCBI Taxonomy" id="1841481"/>
    <lineage>
        <taxon>Eukaryota</taxon>
        <taxon>Metazoa</taxon>
        <taxon>Chordata</taxon>
        <taxon>Craniata</taxon>
        <taxon>Vertebrata</taxon>
        <taxon>Euteleostomi</taxon>
        <taxon>Actinopterygii</taxon>
        <taxon>Neopterygii</taxon>
        <taxon>Teleostei</taxon>
        <taxon>Neoteleostei</taxon>
        <taxon>Acanthomorphata</taxon>
        <taxon>Carangaria</taxon>
        <taxon>Carangiformes</taxon>
        <taxon>Carangidae</taxon>
        <taxon>Seriola</taxon>
    </lineage>
</organism>
<dbReference type="InterPro" id="IPR044925">
    <property type="entry name" value="His-Me_finger_sf"/>
</dbReference>
<accession>A0A3B4WDT2</accession>
<reference evidence="4" key="2">
    <citation type="submission" date="2025-09" db="UniProtKB">
        <authorList>
            <consortium name="Ensembl"/>
        </authorList>
    </citation>
    <scope>IDENTIFICATION</scope>
</reference>
<dbReference type="SUPFAM" id="SSF54060">
    <property type="entry name" value="His-Me finger endonucleases"/>
    <property type="match status" value="1"/>
</dbReference>
<keyword evidence="5" id="KW-1185">Reference proteome</keyword>
<dbReference type="InterPro" id="IPR039015">
    <property type="entry name" value="ENDOD1"/>
</dbReference>
<feature type="signal peptide" evidence="1">
    <location>
        <begin position="1"/>
        <end position="27"/>
    </location>
</feature>
<dbReference type="RefSeq" id="XP_023272528.1">
    <property type="nucleotide sequence ID" value="XM_023416760.1"/>
</dbReference>
<dbReference type="InterPro" id="IPR044929">
    <property type="entry name" value="DNA/RNA_non-sp_Endonuclease_sf"/>
</dbReference>
<evidence type="ECO:0000313" key="5">
    <source>
        <dbReference type="Proteomes" id="UP000261360"/>
    </source>
</evidence>
<dbReference type="OrthoDB" id="69221at2759"/>
<proteinExistence type="predicted"/>
<dbReference type="Pfam" id="PF01223">
    <property type="entry name" value="Endonuclease_NS"/>
    <property type="match status" value="1"/>
</dbReference>
<dbReference type="GO" id="GO:0046872">
    <property type="term" value="F:metal ion binding"/>
    <property type="evidence" value="ECO:0007669"/>
    <property type="project" value="InterPro"/>
</dbReference>
<dbReference type="GeneID" id="111662784"/>
<evidence type="ECO:0000259" key="3">
    <source>
        <dbReference type="SMART" id="SM00892"/>
    </source>
</evidence>
<dbReference type="Gene3D" id="3.40.570.10">
    <property type="entry name" value="Extracellular Endonuclease, subunit A"/>
    <property type="match status" value="1"/>
</dbReference>
<feature type="domain" description="DNA/RNA non-specific endonuclease/pyrophosphatase/phosphodiesterase" evidence="3">
    <location>
        <begin position="63"/>
        <end position="281"/>
    </location>
</feature>
<feature type="domain" description="ENPP1-3/EXOG-like endonuclease/phosphodiesterase" evidence="2">
    <location>
        <begin position="64"/>
        <end position="289"/>
    </location>
</feature>
<protein>
    <submittedName>
        <fullName evidence="4">Endonuclease domain-containing 1 protein-like</fullName>
    </submittedName>
</protein>
<dbReference type="Ensembl" id="ENSSLDT00000000733.1">
    <property type="protein sequence ID" value="ENSSLDP00000000677.1"/>
    <property type="gene ID" value="ENSSLDG00000000636.1"/>
</dbReference>
<dbReference type="SMART" id="SM00892">
    <property type="entry name" value="Endonuclease_NS"/>
    <property type="match status" value="1"/>
</dbReference>
<dbReference type="Proteomes" id="UP000261360">
    <property type="component" value="Unplaced"/>
</dbReference>
<dbReference type="GO" id="GO:0003676">
    <property type="term" value="F:nucleic acid binding"/>
    <property type="evidence" value="ECO:0007669"/>
    <property type="project" value="InterPro"/>
</dbReference>
<dbReference type="InterPro" id="IPR020821">
    <property type="entry name" value="ENPP1-3/EXOG-like_nuc-like"/>
</dbReference>
<evidence type="ECO:0000259" key="2">
    <source>
        <dbReference type="SMART" id="SM00477"/>
    </source>
</evidence>
<sequence>MSQRKMLQFSTGALLLLLPWFGGLVLGEVVNDFSNCKQFFYMDTPPTGITGNDYQPICQRYNNKYRFATLYDRARRSALYSAYILSSPDGGRDDETWMYEPQLANIKGNPSMQELNLNPDNNVKTSQAVLEDYRGSLYTRGHLTPSMHQHSLDDRKATYTLTNIVPQWEGSNSGPWRELEEEVLSEFNKCCKGQMYVITGVLPGNKWMNSRVSVPDYLWSAYCCPDHTQNLPECQSFFPTYAAVGSNLKVKPAGDTVGVRIDGFHVTRMSLNSLERILKDRPGMPIVSLFDGQCKEMDDKL</sequence>
<dbReference type="KEGG" id="slal:111662784"/>
<dbReference type="GeneTree" id="ENSGT01030000234592"/>
<feature type="chain" id="PRO_5017438390" evidence="1">
    <location>
        <begin position="28"/>
        <end position="301"/>
    </location>
</feature>
<dbReference type="GO" id="GO:0016787">
    <property type="term" value="F:hydrolase activity"/>
    <property type="evidence" value="ECO:0007669"/>
    <property type="project" value="InterPro"/>
</dbReference>
<evidence type="ECO:0000256" key="1">
    <source>
        <dbReference type="SAM" id="SignalP"/>
    </source>
</evidence>
<dbReference type="STRING" id="1841481.ENSSLDP00000000677"/>
<dbReference type="PANTHER" id="PTHR21472">
    <property type="entry name" value="ENDONUCLEASE DOMAIN-CONTAINING 1 PROTEIN ENDOD1"/>
    <property type="match status" value="1"/>
</dbReference>
<name>A0A3B4WDT2_SERLL</name>
<evidence type="ECO:0000313" key="4">
    <source>
        <dbReference type="Ensembl" id="ENSSLDP00000000677.1"/>
    </source>
</evidence>